<protein>
    <recommendedName>
        <fullName evidence="1">DUF4216 domain-containing protein</fullName>
    </recommendedName>
</protein>
<reference evidence="2" key="2">
    <citation type="submission" date="2023-05" db="EMBL/GenBank/DDBJ databases">
        <authorList>
            <person name="Schelkunov M.I."/>
        </authorList>
    </citation>
    <scope>NUCLEOTIDE SEQUENCE</scope>
    <source>
        <strain evidence="2">Hsosn_3</strain>
        <tissue evidence="2">Leaf</tissue>
    </source>
</reference>
<dbReference type="PANTHER" id="PTHR48258">
    <property type="entry name" value="DUF4218 DOMAIN-CONTAINING PROTEIN-RELATED"/>
    <property type="match status" value="1"/>
</dbReference>
<organism evidence="2 3">
    <name type="scientific">Heracleum sosnowskyi</name>
    <dbReference type="NCBI Taxonomy" id="360622"/>
    <lineage>
        <taxon>Eukaryota</taxon>
        <taxon>Viridiplantae</taxon>
        <taxon>Streptophyta</taxon>
        <taxon>Embryophyta</taxon>
        <taxon>Tracheophyta</taxon>
        <taxon>Spermatophyta</taxon>
        <taxon>Magnoliopsida</taxon>
        <taxon>eudicotyledons</taxon>
        <taxon>Gunneridae</taxon>
        <taxon>Pentapetalae</taxon>
        <taxon>asterids</taxon>
        <taxon>campanulids</taxon>
        <taxon>Apiales</taxon>
        <taxon>Apiaceae</taxon>
        <taxon>Apioideae</taxon>
        <taxon>apioid superclade</taxon>
        <taxon>Tordylieae</taxon>
        <taxon>Tordyliinae</taxon>
        <taxon>Heracleum</taxon>
    </lineage>
</organism>
<name>A0AAD8N329_9APIA</name>
<evidence type="ECO:0000313" key="3">
    <source>
        <dbReference type="Proteomes" id="UP001237642"/>
    </source>
</evidence>
<evidence type="ECO:0000313" key="2">
    <source>
        <dbReference type="EMBL" id="KAK1394759.1"/>
    </source>
</evidence>
<dbReference type="InterPro" id="IPR025312">
    <property type="entry name" value="DUF4216"/>
</dbReference>
<feature type="domain" description="DUF4216" evidence="1">
    <location>
        <begin position="334"/>
        <end position="395"/>
    </location>
</feature>
<sequence length="470" mass="53768">MTWVSLPKYSEAYSDGVIDFVRNALDNFGQGDEIRCPYSSPPPLSGMDIEELLHGYENCFGKRNLKKRKRGTNWTLLNIGGKMKDHLNARKDLEDMGIRKVLHPVRIADTNKFEYRAANFDMTKKEKESFCSVFFNAKLPHGTASNISRCVQIDERKIFGFLSAKCKTKTNENKSVGYAIGSRRNKDGITVELADKVWVNAHRYVLFNCGNVEIEKLIEDHRTLFESHGKSKKYDREKTHTQEFHNWLNDEVGKRSESSLELLHLARGPQRAAKKFRGYVVNGFRFHTKKRDAKCTTQNSGVILTALTTSFASSKDKNPTVGDVTYYGAIEEIIEVDYWGAFTVVLFRCCWYQKDKDCHGLTRVNCSKIVQKDDPFVLATQVQQVFYIQDCIQNSLYFVVKKLPRENNDKGEGSDVLEDVCGPTMQDAELDFELQNQLTDDNCWCRDDIPSAQCLVSYSGSEEENDELCE</sequence>
<dbReference type="PANTHER" id="PTHR48258:SF8">
    <property type="entry name" value="DUF4216 DOMAIN-CONTAINING PROTEIN"/>
    <property type="match status" value="1"/>
</dbReference>
<dbReference type="AlphaFoldDB" id="A0AAD8N329"/>
<dbReference type="Pfam" id="PF13952">
    <property type="entry name" value="DUF4216"/>
    <property type="match status" value="1"/>
</dbReference>
<dbReference type="Proteomes" id="UP001237642">
    <property type="component" value="Unassembled WGS sequence"/>
</dbReference>
<proteinExistence type="predicted"/>
<dbReference type="EMBL" id="JAUIZM010000003">
    <property type="protein sequence ID" value="KAK1394759.1"/>
    <property type="molecule type" value="Genomic_DNA"/>
</dbReference>
<reference evidence="2" key="1">
    <citation type="submission" date="2023-02" db="EMBL/GenBank/DDBJ databases">
        <title>Genome of toxic invasive species Heracleum sosnowskyi carries increased number of genes despite the absence of recent whole-genome duplications.</title>
        <authorList>
            <person name="Schelkunov M."/>
            <person name="Shtratnikova V."/>
            <person name="Makarenko M."/>
            <person name="Klepikova A."/>
            <person name="Omelchenko D."/>
            <person name="Novikova G."/>
            <person name="Obukhova E."/>
            <person name="Bogdanov V."/>
            <person name="Penin A."/>
            <person name="Logacheva M."/>
        </authorList>
    </citation>
    <scope>NUCLEOTIDE SEQUENCE</scope>
    <source>
        <strain evidence="2">Hsosn_3</strain>
        <tissue evidence="2">Leaf</tissue>
    </source>
</reference>
<comment type="caution">
    <text evidence="2">The sequence shown here is derived from an EMBL/GenBank/DDBJ whole genome shotgun (WGS) entry which is preliminary data.</text>
</comment>
<keyword evidence="3" id="KW-1185">Reference proteome</keyword>
<evidence type="ECO:0000259" key="1">
    <source>
        <dbReference type="Pfam" id="PF13952"/>
    </source>
</evidence>
<accession>A0AAD8N329</accession>
<gene>
    <name evidence="2" type="ORF">POM88_013815</name>
</gene>